<organism evidence="3">
    <name type="scientific">Schlesneria paludicola</name>
    <dbReference type="NCBI Taxonomy" id="360056"/>
    <lineage>
        <taxon>Bacteria</taxon>
        <taxon>Pseudomonadati</taxon>
        <taxon>Planctomycetota</taxon>
        <taxon>Planctomycetia</taxon>
        <taxon>Planctomycetales</taxon>
        <taxon>Planctomycetaceae</taxon>
        <taxon>Schlesneria</taxon>
    </lineage>
</organism>
<dbReference type="PROSITE" id="PS51411">
    <property type="entry name" value="PSP1_C"/>
    <property type="match status" value="1"/>
</dbReference>
<name>A0A7C2K0T4_9PLAN</name>
<feature type="coiled-coil region" evidence="1">
    <location>
        <begin position="70"/>
        <end position="97"/>
    </location>
</feature>
<sequence>MTPEMYLVRYGTVPEVARCRSDSGEPYGRGTAVVVQTHRGLQCGTVLERVRPTGDETEFRILRVATEADRTALEQGRQRAEAEFSRWQERIAEWNLHLELIDVEWTLDGAKQILYVLTERGPESTQLALQAAAAGLGLIEVQPVSAEGVIPTRGGGCGSGGCGCGH</sequence>
<protein>
    <recommendedName>
        <fullName evidence="2">PSP1 C-terminal domain-containing protein</fullName>
    </recommendedName>
</protein>
<gene>
    <name evidence="3" type="ORF">ENQ76_08360</name>
</gene>
<feature type="domain" description="PSP1 C-terminal" evidence="2">
    <location>
        <begin position="59"/>
        <end position="144"/>
    </location>
</feature>
<dbReference type="AlphaFoldDB" id="A0A7C2K0T4"/>
<dbReference type="EMBL" id="DSOK01000244">
    <property type="protein sequence ID" value="HEN15463.1"/>
    <property type="molecule type" value="Genomic_DNA"/>
</dbReference>
<comment type="caution">
    <text evidence="3">The sequence shown here is derived from an EMBL/GenBank/DDBJ whole genome shotgun (WGS) entry which is preliminary data.</text>
</comment>
<evidence type="ECO:0000259" key="2">
    <source>
        <dbReference type="PROSITE" id="PS51411"/>
    </source>
</evidence>
<keyword evidence="1" id="KW-0175">Coiled coil</keyword>
<evidence type="ECO:0000256" key="1">
    <source>
        <dbReference type="SAM" id="Coils"/>
    </source>
</evidence>
<reference evidence="3" key="1">
    <citation type="journal article" date="2020" name="mSystems">
        <title>Genome- and Community-Level Interaction Insights into Carbon Utilization and Element Cycling Functions of Hydrothermarchaeota in Hydrothermal Sediment.</title>
        <authorList>
            <person name="Zhou Z."/>
            <person name="Liu Y."/>
            <person name="Xu W."/>
            <person name="Pan J."/>
            <person name="Luo Z.H."/>
            <person name="Li M."/>
        </authorList>
    </citation>
    <scope>NUCLEOTIDE SEQUENCE [LARGE SCALE GENOMIC DNA]</scope>
    <source>
        <strain evidence="3">SpSt-339</strain>
    </source>
</reference>
<proteinExistence type="predicted"/>
<evidence type="ECO:0000313" key="3">
    <source>
        <dbReference type="EMBL" id="HEN15463.1"/>
    </source>
</evidence>
<accession>A0A7C2K0T4</accession>
<dbReference type="Pfam" id="PF04468">
    <property type="entry name" value="PSP1"/>
    <property type="match status" value="1"/>
</dbReference>
<dbReference type="InterPro" id="IPR007557">
    <property type="entry name" value="PSP1_C"/>
</dbReference>